<gene>
    <name evidence="1" type="ordered locus">Tery_4360</name>
</gene>
<dbReference type="STRING" id="203124.Tery_4360"/>
<dbReference type="KEGG" id="ter:Tery_4360"/>
<dbReference type="AlphaFoldDB" id="Q10WM2"/>
<dbReference type="eggNOG" id="ENOG5032U84">
    <property type="taxonomic scope" value="Bacteria"/>
</dbReference>
<accession>Q10WM2</accession>
<reference evidence="1" key="1">
    <citation type="submission" date="2006-06" db="EMBL/GenBank/DDBJ databases">
        <title>Complete sequence of Trichodesmium erythraeum IMS101.</title>
        <authorList>
            <consortium name="US DOE Joint Genome Institute"/>
            <person name="Copeland A."/>
            <person name="Lucas S."/>
            <person name="Lapidus A."/>
            <person name="Barry K."/>
            <person name="Detter J.C."/>
            <person name="Glavina del Rio T."/>
            <person name="Hammon N."/>
            <person name="Israni S."/>
            <person name="Dalin E."/>
            <person name="Tice H."/>
            <person name="Pitluck S."/>
            <person name="Kiss H."/>
            <person name="Munk A.C."/>
            <person name="Brettin T."/>
            <person name="Bruce D."/>
            <person name="Han C."/>
            <person name="Tapia R."/>
            <person name="Gilna P."/>
            <person name="Schmutz J."/>
            <person name="Larimer F."/>
            <person name="Land M."/>
            <person name="Hauser L."/>
            <person name="Kyrpides N."/>
            <person name="Kim E."/>
            <person name="Richardson P."/>
        </authorList>
    </citation>
    <scope>NUCLEOTIDE SEQUENCE [LARGE SCALE GENOMIC DNA]</scope>
    <source>
        <strain evidence="1">IMS101</strain>
    </source>
</reference>
<sequence length="161" mass="18456">MKKKMNKILKIVSTILILATGLGVAIKVNYANNHLVADKSHNHINHSHKNIEIPSEKPVPKVDLFVYQDTMKGWNLHIKLTNFQFSPETVNQNSNINEGHAHLYINDKKITRIYSNWYYLGNLEPGKNKITVSLNTNKHENLVSNNQMIMDTEIIEVVAQK</sequence>
<protein>
    <submittedName>
        <fullName evidence="1">Uncharacterized protein</fullName>
    </submittedName>
</protein>
<proteinExistence type="predicted"/>
<evidence type="ECO:0000313" key="1">
    <source>
        <dbReference type="EMBL" id="ABG53352.1"/>
    </source>
</evidence>
<dbReference type="EMBL" id="CP000393">
    <property type="protein sequence ID" value="ABG53352.1"/>
    <property type="molecule type" value="Genomic_DNA"/>
</dbReference>
<organism evidence="1">
    <name type="scientific">Trichodesmium erythraeum (strain IMS101)</name>
    <dbReference type="NCBI Taxonomy" id="203124"/>
    <lineage>
        <taxon>Bacteria</taxon>
        <taxon>Bacillati</taxon>
        <taxon>Cyanobacteriota</taxon>
        <taxon>Cyanophyceae</taxon>
        <taxon>Oscillatoriophycideae</taxon>
        <taxon>Oscillatoriales</taxon>
        <taxon>Microcoleaceae</taxon>
        <taxon>Trichodesmium</taxon>
    </lineage>
</organism>
<name>Q10WM2_TRIEI</name>
<dbReference type="HOGENOM" id="CLU_130850_0_0_3"/>